<dbReference type="AlphaFoldDB" id="A0A0W1STB9"/>
<organism evidence="4 5">
    <name type="scientific">Haloferax profundi</name>
    <dbReference type="NCBI Taxonomy" id="1544718"/>
    <lineage>
        <taxon>Archaea</taxon>
        <taxon>Methanobacteriati</taxon>
        <taxon>Methanobacteriota</taxon>
        <taxon>Stenosarchaea group</taxon>
        <taxon>Halobacteria</taxon>
        <taxon>Halobacteriales</taxon>
        <taxon>Haloferacaceae</taxon>
        <taxon>Haloferax</taxon>
    </lineage>
</organism>
<gene>
    <name evidence="4" type="ORF">AUR66_09215</name>
</gene>
<evidence type="ECO:0000256" key="2">
    <source>
        <dbReference type="RuleBase" id="RU003616"/>
    </source>
</evidence>
<dbReference type="InterPro" id="IPR008978">
    <property type="entry name" value="HSP20-like_chaperone"/>
</dbReference>
<dbReference type="PANTHER" id="PTHR11527">
    <property type="entry name" value="HEAT-SHOCK PROTEIN 20 FAMILY MEMBER"/>
    <property type="match status" value="1"/>
</dbReference>
<dbReference type="SUPFAM" id="SSF49764">
    <property type="entry name" value="HSP20-like chaperones"/>
    <property type="match status" value="1"/>
</dbReference>
<reference evidence="4 5" key="1">
    <citation type="submission" date="2015-12" db="EMBL/GenBank/DDBJ databases">
        <title>Haloferax profundi sp. nov. isolated from the Discovery deep brine-seawater interface in the Red Sea.</title>
        <authorList>
            <person name="Zhang G."/>
            <person name="Stingl U."/>
            <person name="Rashid M."/>
        </authorList>
    </citation>
    <scope>NUCLEOTIDE SEQUENCE [LARGE SCALE GENOMIC DNA]</scope>
    <source>
        <strain evidence="4 5">SB29</strain>
    </source>
</reference>
<comment type="caution">
    <text evidence="4">The sequence shown here is derived from an EMBL/GenBank/DDBJ whole genome shotgun (WGS) entry which is preliminary data.</text>
</comment>
<evidence type="ECO:0000256" key="1">
    <source>
        <dbReference type="PROSITE-ProRule" id="PRU00285"/>
    </source>
</evidence>
<dbReference type="NCBIfam" id="NF041799">
    <property type="entry name" value="Hsp14"/>
    <property type="match status" value="1"/>
</dbReference>
<dbReference type="Proteomes" id="UP000053157">
    <property type="component" value="Unassembled WGS sequence"/>
</dbReference>
<dbReference type="PROSITE" id="PS01031">
    <property type="entry name" value="SHSP"/>
    <property type="match status" value="1"/>
</dbReference>
<dbReference type="Gene3D" id="2.60.40.790">
    <property type="match status" value="1"/>
</dbReference>
<dbReference type="CDD" id="cd06464">
    <property type="entry name" value="ACD_sHsps-like"/>
    <property type="match status" value="1"/>
</dbReference>
<protein>
    <submittedName>
        <fullName evidence="4">Heat-shock protein Hsp20</fullName>
    </submittedName>
</protein>
<accession>A0A0W1STB9</accession>
<feature type="domain" description="SHSP" evidence="3">
    <location>
        <begin position="36"/>
        <end position="148"/>
    </location>
</feature>
<dbReference type="InterPro" id="IPR002068">
    <property type="entry name" value="A-crystallin/Hsp20_dom"/>
</dbReference>
<evidence type="ECO:0000313" key="4">
    <source>
        <dbReference type="EMBL" id="KTG29696.1"/>
    </source>
</evidence>
<evidence type="ECO:0000313" key="5">
    <source>
        <dbReference type="Proteomes" id="UP000053157"/>
    </source>
</evidence>
<sequence>MMRRNNPFEDVEELFERLSRQFDEMGHQFDRSGMMPSPRMYDMAVDVSEYDDRLVLSADLPGYEKDDISLSIANQTLTIEAKRDVTEEHGEGEYLRRERRQQSARRTIRLPEMVDEENASASYRNGVLTVTLPKMDVTPDDSHRIDID</sequence>
<dbReference type="RefSeq" id="WP_058571242.1">
    <property type="nucleotide sequence ID" value="NZ_LOPV01000091.1"/>
</dbReference>
<name>A0A0W1STB9_9EURY</name>
<comment type="similarity">
    <text evidence="1 2">Belongs to the small heat shock protein (HSP20) family.</text>
</comment>
<keyword evidence="5" id="KW-1185">Reference proteome</keyword>
<dbReference type="Pfam" id="PF00011">
    <property type="entry name" value="HSP20"/>
    <property type="match status" value="1"/>
</dbReference>
<proteinExistence type="inferred from homology"/>
<dbReference type="EMBL" id="LOPV01000091">
    <property type="protein sequence ID" value="KTG29696.1"/>
    <property type="molecule type" value="Genomic_DNA"/>
</dbReference>
<dbReference type="InterPro" id="IPR031107">
    <property type="entry name" value="Small_HSP"/>
</dbReference>
<dbReference type="OrthoDB" id="198277at2157"/>
<evidence type="ECO:0000259" key="3">
    <source>
        <dbReference type="PROSITE" id="PS01031"/>
    </source>
</evidence>